<reference evidence="1 2" key="1">
    <citation type="submission" date="2022-07" db="EMBL/GenBank/DDBJ databases">
        <authorList>
            <person name="Li W.-J."/>
            <person name="Deng Q.-Q."/>
        </authorList>
    </citation>
    <scope>NUCLEOTIDE SEQUENCE [LARGE SCALE GENOMIC DNA]</scope>
    <source>
        <strain evidence="1 2">SYSU M60028</strain>
    </source>
</reference>
<evidence type="ECO:0000313" key="2">
    <source>
        <dbReference type="Proteomes" id="UP001205890"/>
    </source>
</evidence>
<comment type="caution">
    <text evidence="1">The sequence shown here is derived from an EMBL/GenBank/DDBJ whole genome shotgun (WGS) entry which is preliminary data.</text>
</comment>
<evidence type="ECO:0000313" key="1">
    <source>
        <dbReference type="EMBL" id="MCP8939389.1"/>
    </source>
</evidence>
<keyword evidence="2" id="KW-1185">Reference proteome</keyword>
<proteinExistence type="predicted"/>
<organism evidence="1 2">
    <name type="scientific">Alsobacter ponti</name>
    <dbReference type="NCBI Taxonomy" id="2962936"/>
    <lineage>
        <taxon>Bacteria</taxon>
        <taxon>Pseudomonadati</taxon>
        <taxon>Pseudomonadota</taxon>
        <taxon>Alphaproteobacteria</taxon>
        <taxon>Hyphomicrobiales</taxon>
        <taxon>Alsobacteraceae</taxon>
        <taxon>Alsobacter</taxon>
    </lineage>
</organism>
<name>A0ABT1LD10_9HYPH</name>
<sequence length="75" mass="8356">MAVLFTGGCIATAVLIVFAYVRAVAECSRTRSMILSVLELDHANLRLSVWVADRRQRVETSSLRYASARSKNPTR</sequence>
<dbReference type="EMBL" id="JANCLU010000011">
    <property type="protein sequence ID" value="MCP8939389.1"/>
    <property type="molecule type" value="Genomic_DNA"/>
</dbReference>
<evidence type="ECO:0008006" key="3">
    <source>
        <dbReference type="Google" id="ProtNLM"/>
    </source>
</evidence>
<dbReference type="RefSeq" id="WP_254742766.1">
    <property type="nucleotide sequence ID" value="NZ_JANCLU010000011.1"/>
</dbReference>
<accession>A0ABT1LD10</accession>
<dbReference type="Proteomes" id="UP001205890">
    <property type="component" value="Unassembled WGS sequence"/>
</dbReference>
<protein>
    <recommendedName>
        <fullName evidence="3">Secreted protein</fullName>
    </recommendedName>
</protein>
<gene>
    <name evidence="1" type="ORF">NK718_12765</name>
</gene>